<proteinExistence type="predicted"/>
<sequence>MPKPVPIPIPLRKALIECFRAAVRLVRPELRRELILVGGLASIAHSSDYYTEDLDVVAPVDVIADIWNEVINGAPNFAMEPDHTISFDASQGFRVHMDLLEMGNSAIDRVVKAEPFEEGSVASVADLFRLRAMSIVDRRKDGEDVDFRWLLSKMAMLGQILPELEEEEMDCIIEAGGDLLGKADRLALLAILSERDALNVYNRLR</sequence>
<dbReference type="STRING" id="1392250.A0A2I2G791"/>
<dbReference type="RefSeq" id="XP_024704033.1">
    <property type="nucleotide sequence ID" value="XM_024850810.1"/>
</dbReference>
<dbReference type="OrthoDB" id="5418922at2759"/>
<dbReference type="AlphaFoldDB" id="A0A2I2G791"/>
<reference evidence="1 2" key="1">
    <citation type="submission" date="2016-12" db="EMBL/GenBank/DDBJ databases">
        <title>The genomes of Aspergillus section Nigri reveals drivers in fungal speciation.</title>
        <authorList>
            <consortium name="DOE Joint Genome Institute"/>
            <person name="Vesth T.C."/>
            <person name="Nybo J."/>
            <person name="Theobald S."/>
            <person name="Brandl J."/>
            <person name="Frisvad J.C."/>
            <person name="Nielsen K.F."/>
            <person name="Lyhne E.K."/>
            <person name="Kogle M.E."/>
            <person name="Kuo A."/>
            <person name="Riley R."/>
            <person name="Clum A."/>
            <person name="Nolan M."/>
            <person name="Lipzen A."/>
            <person name="Salamov A."/>
            <person name="Henrissat B."/>
            <person name="Wiebenga A."/>
            <person name="De Vries R.P."/>
            <person name="Grigoriev I.V."/>
            <person name="Mortensen U.H."/>
            <person name="Andersen M.R."/>
            <person name="Baker S.E."/>
        </authorList>
    </citation>
    <scope>NUCLEOTIDE SEQUENCE [LARGE SCALE GENOMIC DNA]</scope>
    <source>
        <strain evidence="1 2">IBT 23096</strain>
    </source>
</reference>
<evidence type="ECO:0000313" key="2">
    <source>
        <dbReference type="Proteomes" id="UP000234275"/>
    </source>
</evidence>
<dbReference type="GeneID" id="36558509"/>
<dbReference type="VEuPathDB" id="FungiDB:P170DRAFT_446572"/>
<keyword evidence="2" id="KW-1185">Reference proteome</keyword>
<gene>
    <name evidence="1" type="ORF">P170DRAFT_446572</name>
</gene>
<protein>
    <recommendedName>
        <fullName evidence="3">Nucleotidyl transferase AbiEii/AbiGii toxin family protein</fullName>
    </recommendedName>
</protein>
<organism evidence="1 2">
    <name type="scientific">Aspergillus steynii IBT 23096</name>
    <dbReference type="NCBI Taxonomy" id="1392250"/>
    <lineage>
        <taxon>Eukaryota</taxon>
        <taxon>Fungi</taxon>
        <taxon>Dikarya</taxon>
        <taxon>Ascomycota</taxon>
        <taxon>Pezizomycotina</taxon>
        <taxon>Eurotiomycetes</taxon>
        <taxon>Eurotiomycetidae</taxon>
        <taxon>Eurotiales</taxon>
        <taxon>Aspergillaceae</taxon>
        <taxon>Aspergillus</taxon>
        <taxon>Aspergillus subgen. Circumdati</taxon>
    </lineage>
</organism>
<dbReference type="Proteomes" id="UP000234275">
    <property type="component" value="Unassembled WGS sequence"/>
</dbReference>
<evidence type="ECO:0000313" key="1">
    <source>
        <dbReference type="EMBL" id="PLB48731.1"/>
    </source>
</evidence>
<accession>A0A2I2G791</accession>
<dbReference type="EMBL" id="MSFO01000004">
    <property type="protein sequence ID" value="PLB48731.1"/>
    <property type="molecule type" value="Genomic_DNA"/>
</dbReference>
<name>A0A2I2G791_9EURO</name>
<evidence type="ECO:0008006" key="3">
    <source>
        <dbReference type="Google" id="ProtNLM"/>
    </source>
</evidence>
<comment type="caution">
    <text evidence="1">The sequence shown here is derived from an EMBL/GenBank/DDBJ whole genome shotgun (WGS) entry which is preliminary data.</text>
</comment>